<sequence length="407" mass="43622">MPASTPARRTARSTVVRALLVAFVVLVFLACGLTTLVAISTETGLTGLVAGFVLALVPVSVVVPALLWLDRFEAEPTSLVLFAFAWGAVVATAIALVLNTYSLVLLRDSGGDVQASSVLVAPFVEEACKGAAVVLVVLWRRRDFDGVVDGIVYAGLAGIGFAFTENVLYLGRALAESGTQGLAVTFVLRAVLGPFAHPLFTMATGVGIGLAVRSRHRVTRVVAPVVGYLVAVTLHGLWNLSAVAGLRGFLSLYVLVQVPIFLAAVSFALWARRREVRLVADHLGVYAASGWFVPAEVEMLGSTAGRRQARSWARRTGGPVAARAMRGFQDVSTDLAFHRDRLVRGTVQDEGRAVEREPAAPGGRAPVRFRRALRPLAARGGRQEPRRAKSLAHTQLVRYLPHEPLRR</sequence>
<feature type="transmembrane region" description="Helical" evidence="1">
    <location>
        <begin position="118"/>
        <end position="139"/>
    </location>
</feature>
<feature type="transmembrane region" description="Helical" evidence="1">
    <location>
        <begin position="221"/>
        <end position="238"/>
    </location>
</feature>
<keyword evidence="1" id="KW-0812">Transmembrane</keyword>
<feature type="transmembrane region" description="Helical" evidence="1">
    <location>
        <begin position="79"/>
        <end position="98"/>
    </location>
</feature>
<organism evidence="2 3">
    <name type="scientific">Angustibacter aerolatus</name>
    <dbReference type="NCBI Taxonomy" id="1162965"/>
    <lineage>
        <taxon>Bacteria</taxon>
        <taxon>Bacillati</taxon>
        <taxon>Actinomycetota</taxon>
        <taxon>Actinomycetes</taxon>
        <taxon>Kineosporiales</taxon>
        <taxon>Kineosporiaceae</taxon>
    </lineage>
</organism>
<name>A0ABQ6JFW8_9ACTN</name>
<dbReference type="Pfam" id="PF13367">
    <property type="entry name" value="PrsW-protease"/>
    <property type="match status" value="1"/>
</dbReference>
<protein>
    <submittedName>
        <fullName evidence="2">Membrane protein</fullName>
    </submittedName>
</protein>
<evidence type="ECO:0000313" key="3">
    <source>
        <dbReference type="Proteomes" id="UP001157017"/>
    </source>
</evidence>
<feature type="transmembrane region" description="Helical" evidence="1">
    <location>
        <begin position="250"/>
        <end position="271"/>
    </location>
</feature>
<keyword evidence="1" id="KW-0472">Membrane</keyword>
<dbReference type="PANTHER" id="PTHR36844:SF1">
    <property type="entry name" value="PROTEASE PRSW"/>
    <property type="match status" value="1"/>
</dbReference>
<keyword evidence="3" id="KW-1185">Reference proteome</keyword>
<comment type="caution">
    <text evidence="2">The sequence shown here is derived from an EMBL/GenBank/DDBJ whole genome shotgun (WGS) entry which is preliminary data.</text>
</comment>
<dbReference type="PANTHER" id="PTHR36844">
    <property type="entry name" value="PROTEASE PRSW"/>
    <property type="match status" value="1"/>
</dbReference>
<gene>
    <name evidence="2" type="ORF">GCM10025868_10670</name>
</gene>
<feature type="transmembrane region" description="Helical" evidence="1">
    <location>
        <begin position="18"/>
        <end position="39"/>
    </location>
</feature>
<feature type="transmembrane region" description="Helical" evidence="1">
    <location>
        <begin position="151"/>
        <end position="171"/>
    </location>
</feature>
<evidence type="ECO:0000313" key="2">
    <source>
        <dbReference type="EMBL" id="GMA85817.1"/>
    </source>
</evidence>
<evidence type="ECO:0000256" key="1">
    <source>
        <dbReference type="SAM" id="Phobius"/>
    </source>
</evidence>
<proteinExistence type="predicted"/>
<dbReference type="InterPro" id="IPR026898">
    <property type="entry name" value="PrsW"/>
</dbReference>
<dbReference type="Proteomes" id="UP001157017">
    <property type="component" value="Unassembled WGS sequence"/>
</dbReference>
<dbReference type="EMBL" id="BSUZ01000001">
    <property type="protein sequence ID" value="GMA85817.1"/>
    <property type="molecule type" value="Genomic_DNA"/>
</dbReference>
<reference evidence="3" key="1">
    <citation type="journal article" date="2019" name="Int. J. Syst. Evol. Microbiol.">
        <title>The Global Catalogue of Microorganisms (GCM) 10K type strain sequencing project: providing services to taxonomists for standard genome sequencing and annotation.</title>
        <authorList>
            <consortium name="The Broad Institute Genomics Platform"/>
            <consortium name="The Broad Institute Genome Sequencing Center for Infectious Disease"/>
            <person name="Wu L."/>
            <person name="Ma J."/>
        </authorList>
    </citation>
    <scope>NUCLEOTIDE SEQUENCE [LARGE SCALE GENOMIC DNA]</scope>
    <source>
        <strain evidence="3">NBRC 108730</strain>
    </source>
</reference>
<feature type="transmembrane region" description="Helical" evidence="1">
    <location>
        <begin position="45"/>
        <end position="67"/>
    </location>
</feature>
<keyword evidence="1" id="KW-1133">Transmembrane helix</keyword>
<feature type="transmembrane region" description="Helical" evidence="1">
    <location>
        <begin position="191"/>
        <end position="212"/>
    </location>
</feature>
<accession>A0ABQ6JFW8</accession>